<dbReference type="OrthoDB" id="1865543at2759"/>
<reference evidence="1 2" key="1">
    <citation type="journal article" date="2019" name="Genome Biol. Evol.">
        <title>The Rhododendron genome and chromosomal organization provide insight into shared whole-genome duplications across the heath family (Ericaceae).</title>
        <authorList>
            <person name="Soza V.L."/>
            <person name="Lindsley D."/>
            <person name="Waalkes A."/>
            <person name="Ramage E."/>
            <person name="Patwardhan R.P."/>
            <person name="Burton J.N."/>
            <person name="Adey A."/>
            <person name="Kumar A."/>
            <person name="Qiu R."/>
            <person name="Shendure J."/>
            <person name="Hall B."/>
        </authorList>
    </citation>
    <scope>NUCLEOTIDE SEQUENCE [LARGE SCALE GENOMIC DNA]</scope>
    <source>
        <strain evidence="1">RSF 1966-606</strain>
    </source>
</reference>
<sequence>MKISPSPRKAKKSKGCRMGKSSTLLRFKAMFPPNQTGLVGRKTSLGWKQLIRLSDLVVPRAWEVPTNESESAEFTVDEVLSLKPGEIRIGLDFSPTTGTFAAIMKEKNVTIAS</sequence>
<protein>
    <submittedName>
        <fullName evidence="1">Uncharacterized protein</fullName>
    </submittedName>
</protein>
<dbReference type="EMBL" id="QEFC01003180">
    <property type="protein sequence ID" value="KAE9449378.1"/>
    <property type="molecule type" value="Genomic_DNA"/>
</dbReference>
<gene>
    <name evidence="1" type="ORF">C3L33_18729</name>
</gene>
<dbReference type="AlphaFoldDB" id="A0A6A4L3E0"/>
<proteinExistence type="predicted"/>
<organism evidence="1 2">
    <name type="scientific">Rhododendron williamsianum</name>
    <dbReference type="NCBI Taxonomy" id="262921"/>
    <lineage>
        <taxon>Eukaryota</taxon>
        <taxon>Viridiplantae</taxon>
        <taxon>Streptophyta</taxon>
        <taxon>Embryophyta</taxon>
        <taxon>Tracheophyta</taxon>
        <taxon>Spermatophyta</taxon>
        <taxon>Magnoliopsida</taxon>
        <taxon>eudicotyledons</taxon>
        <taxon>Gunneridae</taxon>
        <taxon>Pentapetalae</taxon>
        <taxon>asterids</taxon>
        <taxon>Ericales</taxon>
        <taxon>Ericaceae</taxon>
        <taxon>Ericoideae</taxon>
        <taxon>Rhodoreae</taxon>
        <taxon>Rhododendron</taxon>
    </lineage>
</organism>
<dbReference type="PANTHER" id="PTHR44067:SF12">
    <property type="entry name" value="METHYLTRANSFERASE TYPE 11 DOMAIN-CONTAINING PROTEIN"/>
    <property type="match status" value="1"/>
</dbReference>
<comment type="caution">
    <text evidence="1">The sequence shown here is derived from an EMBL/GenBank/DDBJ whole genome shotgun (WGS) entry which is preliminary data.</text>
</comment>
<feature type="non-terminal residue" evidence="1">
    <location>
        <position position="1"/>
    </location>
</feature>
<dbReference type="InterPro" id="IPR053223">
    <property type="entry name" value="Prob_Methyltransferase"/>
</dbReference>
<feature type="non-terminal residue" evidence="1">
    <location>
        <position position="113"/>
    </location>
</feature>
<evidence type="ECO:0000313" key="1">
    <source>
        <dbReference type="EMBL" id="KAE9449378.1"/>
    </source>
</evidence>
<dbReference type="Proteomes" id="UP000428333">
    <property type="component" value="Linkage Group LG11"/>
</dbReference>
<name>A0A6A4L3E0_9ERIC</name>
<accession>A0A6A4L3E0</accession>
<keyword evidence="2" id="KW-1185">Reference proteome</keyword>
<dbReference type="PANTHER" id="PTHR44067">
    <property type="entry name" value="S-ADENOSYL-L-METHIONINE-DEPENDENT METHYLTRANSFERASE SUPERFAMILY PROTEIN-RELATED"/>
    <property type="match status" value="1"/>
</dbReference>
<evidence type="ECO:0000313" key="2">
    <source>
        <dbReference type="Proteomes" id="UP000428333"/>
    </source>
</evidence>